<gene>
    <name evidence="1" type="ORF">FK178_15390</name>
</gene>
<keyword evidence="2" id="KW-1185">Reference proteome</keyword>
<dbReference type="EMBL" id="CP042476">
    <property type="protein sequence ID" value="QED39015.1"/>
    <property type="molecule type" value="Genomic_DNA"/>
</dbReference>
<dbReference type="Proteomes" id="UP000321954">
    <property type="component" value="Chromosome"/>
</dbReference>
<evidence type="ECO:0000313" key="2">
    <source>
        <dbReference type="Proteomes" id="UP000321954"/>
    </source>
</evidence>
<dbReference type="RefSeq" id="WP_146837315.1">
    <property type="nucleotide sequence ID" value="NZ_CP042476.1"/>
</dbReference>
<dbReference type="OrthoDB" id="1121493at2"/>
<dbReference type="AlphaFoldDB" id="A0A5B8YMS0"/>
<dbReference type="KEGG" id="anp:FK178_15390"/>
<accession>A0A5B8YMS0</accession>
<organism evidence="1 2">
    <name type="scientific">Antarcticibacterium arcticum</name>
    <dbReference type="NCBI Taxonomy" id="2585771"/>
    <lineage>
        <taxon>Bacteria</taxon>
        <taxon>Pseudomonadati</taxon>
        <taxon>Bacteroidota</taxon>
        <taxon>Flavobacteriia</taxon>
        <taxon>Flavobacteriales</taxon>
        <taxon>Flavobacteriaceae</taxon>
        <taxon>Antarcticibacterium</taxon>
    </lineage>
</organism>
<name>A0A5B8YMS0_9FLAO</name>
<proteinExistence type="predicted"/>
<reference evidence="1 2" key="1">
    <citation type="submission" date="2019-08" db="EMBL/GenBank/DDBJ databases">
        <title>Antarcticibacterium arcticum sp. nov., a bacterium isolated from marine sediment of the Canadian Beaufort Sea.</title>
        <authorList>
            <person name="Lee Y.M."/>
            <person name="Baek K."/>
            <person name="Lee D.-H."/>
            <person name="Shin S.C."/>
            <person name="Jin Y.K."/>
            <person name="Park Y."/>
        </authorList>
    </citation>
    <scope>NUCLEOTIDE SEQUENCE [LARGE SCALE GENOMIC DNA]</scope>
    <source>
        <strain evidence="1 2">PAMC 28998</strain>
    </source>
</reference>
<evidence type="ECO:0000313" key="1">
    <source>
        <dbReference type="EMBL" id="QED39015.1"/>
    </source>
</evidence>
<protein>
    <submittedName>
        <fullName evidence="1">Uncharacterized protein</fullName>
    </submittedName>
</protein>
<sequence>MTDKLDYAPGEIAVISGSGWIGDSKVDIYIDEDPALHVDYQHDFYDVLVDENGNWSVNFQIEQYHVGVTFYVTVKGLYTLREATTVFTDANTKITVENASGESGGSITLTATLQQSGNGTPGKNNDPIANRTLSYYLNDEFVGSAVTIVQELQH</sequence>